<name>A0A820CP72_9BILA</name>
<comment type="caution">
    <text evidence="2">The sequence shown here is derived from an EMBL/GenBank/DDBJ whole genome shotgun (WGS) entry which is preliminary data.</text>
</comment>
<evidence type="ECO:0000313" key="3">
    <source>
        <dbReference type="EMBL" id="CAF4226119.1"/>
    </source>
</evidence>
<gene>
    <name evidence="3" type="ORF">OVN521_LOCUS27715</name>
    <name evidence="2" type="ORF">UXM345_LOCUS28578</name>
</gene>
<dbReference type="AlphaFoldDB" id="A0A820CP72"/>
<keyword evidence="5" id="KW-1185">Reference proteome</keyword>
<sequence>MSIFTTSVAATLAVERHQQKLATRDNPSSFGQNLVGILDGKHETFGRCVDEIFVTWNQSDDKLYNLINTSNQQYPDMQMVITITKMSNSRGRSRQRQEYFKEHWEPDDRNLSIRGTSSQPELHYRQVTRRKRR</sequence>
<accession>A0A820CP72</accession>
<dbReference type="EMBL" id="CAJOBG010007769">
    <property type="protein sequence ID" value="CAF4226119.1"/>
    <property type="molecule type" value="Genomic_DNA"/>
</dbReference>
<evidence type="ECO:0000313" key="2">
    <source>
        <dbReference type="EMBL" id="CAF4211486.1"/>
    </source>
</evidence>
<organism evidence="2 4">
    <name type="scientific">Rotaria magnacalcarata</name>
    <dbReference type="NCBI Taxonomy" id="392030"/>
    <lineage>
        <taxon>Eukaryota</taxon>
        <taxon>Metazoa</taxon>
        <taxon>Spiralia</taxon>
        <taxon>Gnathifera</taxon>
        <taxon>Rotifera</taxon>
        <taxon>Eurotatoria</taxon>
        <taxon>Bdelloidea</taxon>
        <taxon>Philodinida</taxon>
        <taxon>Philodinidae</taxon>
        <taxon>Rotaria</taxon>
    </lineage>
</organism>
<evidence type="ECO:0000313" key="5">
    <source>
        <dbReference type="Proteomes" id="UP000663866"/>
    </source>
</evidence>
<evidence type="ECO:0000256" key="1">
    <source>
        <dbReference type="SAM" id="MobiDB-lite"/>
    </source>
</evidence>
<protein>
    <submittedName>
        <fullName evidence="2">Uncharacterized protein</fullName>
    </submittedName>
</protein>
<reference evidence="2" key="1">
    <citation type="submission" date="2021-02" db="EMBL/GenBank/DDBJ databases">
        <authorList>
            <person name="Nowell W R."/>
        </authorList>
    </citation>
    <scope>NUCLEOTIDE SEQUENCE</scope>
</reference>
<evidence type="ECO:0000313" key="4">
    <source>
        <dbReference type="Proteomes" id="UP000663842"/>
    </source>
</evidence>
<dbReference type="Proteomes" id="UP000663842">
    <property type="component" value="Unassembled WGS sequence"/>
</dbReference>
<dbReference type="Proteomes" id="UP000663866">
    <property type="component" value="Unassembled WGS sequence"/>
</dbReference>
<proteinExistence type="predicted"/>
<feature type="region of interest" description="Disordered" evidence="1">
    <location>
        <begin position="108"/>
        <end position="133"/>
    </location>
</feature>
<dbReference type="EMBL" id="CAJOBF010006633">
    <property type="protein sequence ID" value="CAF4211486.1"/>
    <property type="molecule type" value="Genomic_DNA"/>
</dbReference>